<feature type="region of interest" description="Disordered" evidence="2">
    <location>
        <begin position="40"/>
        <end position="94"/>
    </location>
</feature>
<dbReference type="AlphaFoldDB" id="A0A8X6F3C7"/>
<keyword evidence="1" id="KW-0193">Cuticle</keyword>
<evidence type="ECO:0000313" key="3">
    <source>
        <dbReference type="EMBL" id="GFQ68922.1"/>
    </source>
</evidence>
<reference evidence="3" key="1">
    <citation type="submission" date="2020-07" db="EMBL/GenBank/DDBJ databases">
        <title>Multicomponent nature underlies the extraordinary mechanical properties of spider dragline silk.</title>
        <authorList>
            <person name="Kono N."/>
            <person name="Nakamura H."/>
            <person name="Mori M."/>
            <person name="Yoshida Y."/>
            <person name="Ohtoshi R."/>
            <person name="Malay A.D."/>
            <person name="Moran D.A.P."/>
            <person name="Tomita M."/>
            <person name="Numata K."/>
            <person name="Arakawa K."/>
        </authorList>
    </citation>
    <scope>NUCLEOTIDE SEQUENCE</scope>
</reference>
<protein>
    <submittedName>
        <fullName evidence="3">Cuticle protein 16.8</fullName>
    </submittedName>
</protein>
<evidence type="ECO:0000256" key="2">
    <source>
        <dbReference type="SAM" id="MobiDB-lite"/>
    </source>
</evidence>
<dbReference type="Proteomes" id="UP000887116">
    <property type="component" value="Unassembled WGS sequence"/>
</dbReference>
<evidence type="ECO:0000256" key="1">
    <source>
        <dbReference type="PROSITE-ProRule" id="PRU00497"/>
    </source>
</evidence>
<dbReference type="OrthoDB" id="6436078at2759"/>
<accession>A0A8X6F3C7</accession>
<dbReference type="PROSITE" id="PS51155">
    <property type="entry name" value="CHIT_BIND_RR_2"/>
    <property type="match status" value="1"/>
</dbReference>
<dbReference type="InterPro" id="IPR000618">
    <property type="entry name" value="Insect_cuticle"/>
</dbReference>
<feature type="compositionally biased region" description="Basic and acidic residues" evidence="2">
    <location>
        <begin position="54"/>
        <end position="83"/>
    </location>
</feature>
<feature type="compositionally biased region" description="Basic and acidic residues" evidence="2">
    <location>
        <begin position="259"/>
        <end position="278"/>
    </location>
</feature>
<gene>
    <name evidence="3" type="primary">NCL1_27380</name>
    <name evidence="3" type="ORF">TNCT_439951</name>
</gene>
<sequence>MQVVDMVYADIVRFSIVLLIINAAWVTTADEKIDHDLKRLSGTSQKSDPWVRQPSEKRSDHYMDEYETTEERIELDHRPEDSKRHPHPHQLQDEYHEEKTIEYIDDAKVPQSYKFGFEIKDEHEGHQYRHEQKDAKGNIHGRFGYRDAKGQYRQVDYVADNHGFRANVKTNEPGIVDQNPANVEIQKDKNEASKEYSHHVDVTHSLDQSADYKHEKGAESEQYHRQPVKEAPSHGDGSGYETHHDQSVNYNSHSHHPYPNHESEKHYPGKDEHSSKYEEGPTAVIQKYFVKEGAPEHEYTHSPKQYQDVPDAVYEKSHSDGTYVKRRPKNHKAKSYARRPSTYQYELDTDGHSYRYAKRPYSQGYEPPQEDHSYHQQNEEYPDHVHAQPVQHVHAVPARENAHASDDYEGYKHSHADKDAEYQHTRVILPQVAEQGSHSYHPENHPSHGISEHGYTHKEKHVEKYEYSDENKLGQSEVHRGAPEHVPTAHQYIQVIEVPHQPSSDAYDKEKISYEHKHIQYLKNEPGHQAVVLMDERDKVNPPQKETAYEERNYEHPHPNAYHVLQHSNPVQYEGKSEDIPNTSHQESLRYNVKTNEQEHLKEAVLELNADVYKQLIESKSPGRRLVAIPINHLSNGHPDPAKSHLHPKSGKAHGILHIPLDGKSQSTVDLKNLPLVLQIPQDKASSYQKPQGIYNEHALQKKAPAVYTHYQPSVVSVPKAVNRHHKNKEYSKTKWIPMTPSWNQIRRKSNHENDSPAARTYESPELGVPRVALKVSNGEVYQILQGENSGGLSDLHRTSSTLSSRTKRVKPSLYALSTSSALSHQGQRIVSVIRS</sequence>
<name>A0A8X6F3C7_TRICU</name>
<organism evidence="3 4">
    <name type="scientific">Trichonephila clavata</name>
    <name type="common">Joro spider</name>
    <name type="synonym">Nephila clavata</name>
    <dbReference type="NCBI Taxonomy" id="2740835"/>
    <lineage>
        <taxon>Eukaryota</taxon>
        <taxon>Metazoa</taxon>
        <taxon>Ecdysozoa</taxon>
        <taxon>Arthropoda</taxon>
        <taxon>Chelicerata</taxon>
        <taxon>Arachnida</taxon>
        <taxon>Araneae</taxon>
        <taxon>Araneomorphae</taxon>
        <taxon>Entelegynae</taxon>
        <taxon>Araneoidea</taxon>
        <taxon>Nephilidae</taxon>
        <taxon>Trichonephila</taxon>
    </lineage>
</organism>
<feature type="region of interest" description="Disordered" evidence="2">
    <location>
        <begin position="358"/>
        <end position="377"/>
    </location>
</feature>
<dbReference type="GO" id="GO:0042302">
    <property type="term" value="F:structural constituent of cuticle"/>
    <property type="evidence" value="ECO:0007669"/>
    <property type="project" value="UniProtKB-UniRule"/>
</dbReference>
<evidence type="ECO:0000313" key="4">
    <source>
        <dbReference type="Proteomes" id="UP000887116"/>
    </source>
</evidence>
<comment type="caution">
    <text evidence="3">The sequence shown here is derived from an EMBL/GenBank/DDBJ whole genome shotgun (WGS) entry which is preliminary data.</text>
</comment>
<keyword evidence="4" id="KW-1185">Reference proteome</keyword>
<dbReference type="Pfam" id="PF00379">
    <property type="entry name" value="Chitin_bind_4"/>
    <property type="match status" value="1"/>
</dbReference>
<dbReference type="EMBL" id="BMAO01030568">
    <property type="protein sequence ID" value="GFQ68922.1"/>
    <property type="molecule type" value="Genomic_DNA"/>
</dbReference>
<proteinExistence type="predicted"/>
<feature type="compositionally biased region" description="Basic and acidic residues" evidence="2">
    <location>
        <begin position="203"/>
        <end position="233"/>
    </location>
</feature>
<feature type="region of interest" description="Disordered" evidence="2">
    <location>
        <begin position="203"/>
        <end position="278"/>
    </location>
</feature>